<name>A0A2A6CMT0_PRIPA</name>
<accession>A0A2A6CMT0</accession>
<organism evidence="1 2">
    <name type="scientific">Pristionchus pacificus</name>
    <name type="common">Parasitic nematode worm</name>
    <dbReference type="NCBI Taxonomy" id="54126"/>
    <lineage>
        <taxon>Eukaryota</taxon>
        <taxon>Metazoa</taxon>
        <taxon>Ecdysozoa</taxon>
        <taxon>Nematoda</taxon>
        <taxon>Chromadorea</taxon>
        <taxon>Rhabditida</taxon>
        <taxon>Rhabditina</taxon>
        <taxon>Diplogasteromorpha</taxon>
        <taxon>Diplogasteroidea</taxon>
        <taxon>Neodiplogasteridae</taxon>
        <taxon>Pristionchus</taxon>
    </lineage>
</organism>
<keyword evidence="2" id="KW-1185">Reference proteome</keyword>
<dbReference type="AlphaFoldDB" id="A0A2A6CMT0"/>
<reference evidence="1" key="2">
    <citation type="submission" date="2022-06" db="UniProtKB">
        <authorList>
            <consortium name="EnsemblMetazoa"/>
        </authorList>
    </citation>
    <scope>IDENTIFICATION</scope>
    <source>
        <strain evidence="1">PS312</strain>
    </source>
</reference>
<dbReference type="EnsemblMetazoa" id="PPA45697.1">
    <property type="protein sequence ID" value="PPA45697.1"/>
    <property type="gene ID" value="WBGene00284066"/>
</dbReference>
<accession>A0A8R1Z4Y2</accession>
<proteinExistence type="predicted"/>
<sequence>MAGYAKKAGDRKSERARETTGYLLNFLYLDELLNLRLKDDHGEWLDVNGIFFTRKNTGSAVLVDKAVGIEPVDIFAYDHIPLNVTDH</sequence>
<protein>
    <submittedName>
        <fullName evidence="1">Uncharacterized protein</fullName>
    </submittedName>
</protein>
<evidence type="ECO:0000313" key="1">
    <source>
        <dbReference type="EnsemblMetazoa" id="PPA45697.1"/>
    </source>
</evidence>
<gene>
    <name evidence="1" type="primary">WBGene00284066</name>
</gene>
<reference evidence="2" key="1">
    <citation type="journal article" date="2008" name="Nat. Genet.">
        <title>The Pristionchus pacificus genome provides a unique perspective on nematode lifestyle and parasitism.</title>
        <authorList>
            <person name="Dieterich C."/>
            <person name="Clifton S.W."/>
            <person name="Schuster L.N."/>
            <person name="Chinwalla A."/>
            <person name="Delehaunty K."/>
            <person name="Dinkelacker I."/>
            <person name="Fulton L."/>
            <person name="Fulton R."/>
            <person name="Godfrey J."/>
            <person name="Minx P."/>
            <person name="Mitreva M."/>
            <person name="Roeseler W."/>
            <person name="Tian H."/>
            <person name="Witte H."/>
            <person name="Yang S.P."/>
            <person name="Wilson R.K."/>
            <person name="Sommer R.J."/>
        </authorList>
    </citation>
    <scope>NUCLEOTIDE SEQUENCE [LARGE SCALE GENOMIC DNA]</scope>
    <source>
        <strain evidence="2">PS312</strain>
    </source>
</reference>
<dbReference type="Proteomes" id="UP000005239">
    <property type="component" value="Unassembled WGS sequence"/>
</dbReference>
<evidence type="ECO:0000313" key="2">
    <source>
        <dbReference type="Proteomes" id="UP000005239"/>
    </source>
</evidence>